<keyword evidence="6" id="KW-0539">Nucleus</keyword>
<name>A0AAV7A4I5_ENGPU</name>
<gene>
    <name evidence="8" type="ORF">GDO81_017994</name>
</gene>
<organism evidence="8 9">
    <name type="scientific">Engystomops pustulosus</name>
    <name type="common">Tungara frog</name>
    <name type="synonym">Physalaemus pustulosus</name>
    <dbReference type="NCBI Taxonomy" id="76066"/>
    <lineage>
        <taxon>Eukaryota</taxon>
        <taxon>Metazoa</taxon>
        <taxon>Chordata</taxon>
        <taxon>Craniata</taxon>
        <taxon>Vertebrata</taxon>
        <taxon>Euteleostomi</taxon>
        <taxon>Amphibia</taxon>
        <taxon>Batrachia</taxon>
        <taxon>Anura</taxon>
        <taxon>Neobatrachia</taxon>
        <taxon>Hyloidea</taxon>
        <taxon>Leptodactylidae</taxon>
        <taxon>Leiuperinae</taxon>
        <taxon>Engystomops</taxon>
    </lineage>
</organism>
<feature type="non-terminal residue" evidence="8">
    <location>
        <position position="1"/>
    </location>
</feature>
<evidence type="ECO:0000256" key="2">
    <source>
        <dbReference type="ARBA" id="ARBA00009050"/>
    </source>
</evidence>
<protein>
    <recommendedName>
        <fullName evidence="10">Agouti signaling protein</fullName>
    </recommendedName>
</protein>
<evidence type="ECO:0000256" key="1">
    <source>
        <dbReference type="ARBA" id="ARBA00004167"/>
    </source>
</evidence>
<evidence type="ECO:0000256" key="4">
    <source>
        <dbReference type="ARBA" id="ARBA00023125"/>
    </source>
</evidence>
<dbReference type="EMBL" id="WNYA01000009">
    <property type="protein sequence ID" value="KAG8556256.1"/>
    <property type="molecule type" value="Genomic_DNA"/>
</dbReference>
<evidence type="ECO:0000256" key="5">
    <source>
        <dbReference type="ARBA" id="ARBA00023163"/>
    </source>
</evidence>
<dbReference type="InterPro" id="IPR051882">
    <property type="entry name" value="ATF_bZIP_TF"/>
</dbReference>
<keyword evidence="3" id="KW-0805">Transcription regulation</keyword>
<evidence type="ECO:0000256" key="3">
    <source>
        <dbReference type="ARBA" id="ARBA00023015"/>
    </source>
</evidence>
<reference evidence="8" key="1">
    <citation type="thesis" date="2020" institute="ProQuest LLC" country="789 East Eisenhower Parkway, Ann Arbor, MI, USA">
        <title>Comparative Genomics and Chromosome Evolution.</title>
        <authorList>
            <person name="Mudd A.B."/>
        </authorList>
    </citation>
    <scope>NUCLEOTIDE SEQUENCE</scope>
    <source>
        <strain evidence="8">237g6f4</strain>
        <tissue evidence="8">Blood</tissue>
    </source>
</reference>
<dbReference type="AlphaFoldDB" id="A0AAV7A4I5"/>
<keyword evidence="5" id="KW-0804">Transcription</keyword>
<dbReference type="GO" id="GO:0000978">
    <property type="term" value="F:RNA polymerase II cis-regulatory region sequence-specific DNA binding"/>
    <property type="evidence" value="ECO:0007669"/>
    <property type="project" value="TreeGrafter"/>
</dbReference>
<dbReference type="GO" id="GO:0005634">
    <property type="term" value="C:nucleus"/>
    <property type="evidence" value="ECO:0007669"/>
    <property type="project" value="TreeGrafter"/>
</dbReference>
<evidence type="ECO:0000256" key="6">
    <source>
        <dbReference type="ARBA" id="ARBA00023242"/>
    </source>
</evidence>
<dbReference type="Proteomes" id="UP000824782">
    <property type="component" value="Unassembled WGS sequence"/>
</dbReference>
<comment type="similarity">
    <text evidence="2">Belongs to the bZIP family. ATF subfamily.</text>
</comment>
<keyword evidence="7" id="KW-0472">Membrane</keyword>
<keyword evidence="7" id="KW-1133">Transmembrane helix</keyword>
<dbReference type="PANTHER" id="PTHR46164:SF1">
    <property type="entry name" value="CYCLIC AMP-DEPENDENT TRANSCRIPTION FACTOR ATF-6 ALPHA"/>
    <property type="match status" value="1"/>
</dbReference>
<feature type="transmembrane region" description="Helical" evidence="7">
    <location>
        <begin position="12"/>
        <end position="30"/>
    </location>
</feature>
<accession>A0AAV7A4I5</accession>
<dbReference type="GO" id="GO:0000981">
    <property type="term" value="F:DNA-binding transcription factor activity, RNA polymerase II-specific"/>
    <property type="evidence" value="ECO:0007669"/>
    <property type="project" value="TreeGrafter"/>
</dbReference>
<comment type="subcellular location">
    <subcellularLocation>
        <location evidence="1">Membrane</location>
        <topology evidence="1">Single-pass membrane protein</topology>
    </subcellularLocation>
</comment>
<keyword evidence="9" id="KW-1185">Reference proteome</keyword>
<comment type="caution">
    <text evidence="8">The sequence shown here is derived from an EMBL/GenBank/DDBJ whole genome shotgun (WGS) entry which is preliminary data.</text>
</comment>
<proteinExistence type="inferred from homology"/>
<sequence>NQKLKVTAPKRRAVCLMMMAAFLLINLNPLNIMESNPGPFDMEPSPSRSSSRHLLEFSPDKMNIKKNEIALQDMRHEHHISSEKALMVMKENPPIYIPPLPPPCRPLVNQTETLRLNQASGWVH</sequence>
<keyword evidence="4" id="KW-0238">DNA-binding</keyword>
<evidence type="ECO:0000313" key="8">
    <source>
        <dbReference type="EMBL" id="KAG8556256.1"/>
    </source>
</evidence>
<evidence type="ECO:0000256" key="7">
    <source>
        <dbReference type="SAM" id="Phobius"/>
    </source>
</evidence>
<keyword evidence="7" id="KW-0812">Transmembrane</keyword>
<evidence type="ECO:0000313" key="9">
    <source>
        <dbReference type="Proteomes" id="UP000824782"/>
    </source>
</evidence>
<dbReference type="GO" id="GO:0030968">
    <property type="term" value="P:endoplasmic reticulum unfolded protein response"/>
    <property type="evidence" value="ECO:0007669"/>
    <property type="project" value="TreeGrafter"/>
</dbReference>
<dbReference type="PANTHER" id="PTHR46164">
    <property type="entry name" value="ATF6, ISOFORM C"/>
    <property type="match status" value="1"/>
</dbReference>
<evidence type="ECO:0008006" key="10">
    <source>
        <dbReference type="Google" id="ProtNLM"/>
    </source>
</evidence>
<dbReference type="GO" id="GO:0016020">
    <property type="term" value="C:membrane"/>
    <property type="evidence" value="ECO:0007669"/>
    <property type="project" value="UniProtKB-SubCell"/>
</dbReference>